<proteinExistence type="predicted"/>
<feature type="region of interest" description="Disordered" evidence="1">
    <location>
        <begin position="56"/>
        <end position="117"/>
    </location>
</feature>
<evidence type="ECO:0000256" key="1">
    <source>
        <dbReference type="SAM" id="MobiDB-lite"/>
    </source>
</evidence>
<organism evidence="2">
    <name type="scientific">marine sediment metagenome</name>
    <dbReference type="NCBI Taxonomy" id="412755"/>
    <lineage>
        <taxon>unclassified sequences</taxon>
        <taxon>metagenomes</taxon>
        <taxon>ecological metagenomes</taxon>
    </lineage>
</organism>
<feature type="compositionally biased region" description="Basic and acidic residues" evidence="1">
    <location>
        <begin position="97"/>
        <end position="106"/>
    </location>
</feature>
<name>A0A0F9CPM5_9ZZZZ</name>
<protein>
    <submittedName>
        <fullName evidence="2">Uncharacterized protein</fullName>
    </submittedName>
</protein>
<accession>A0A0F9CPM5</accession>
<sequence length="175" mass="18477">MAEMAELMTELGTTVAALQAAKEVARSHVKRLVGIREELHALGIDITIQELGADASGPVVEDAPDGSVTLSRAEIPAPSVTRGPDPDPVSEPEEEFKELSESELAHQRAIRGGTVETRSAVEIRDEATAGVVEDPSQVMQNVSAGFMGAYEAGMAEAAEKARKNQIAPPGWQSFG</sequence>
<evidence type="ECO:0000313" key="2">
    <source>
        <dbReference type="EMBL" id="KKL51144.1"/>
    </source>
</evidence>
<reference evidence="2" key="1">
    <citation type="journal article" date="2015" name="Nature">
        <title>Complex archaea that bridge the gap between prokaryotes and eukaryotes.</title>
        <authorList>
            <person name="Spang A."/>
            <person name="Saw J.H."/>
            <person name="Jorgensen S.L."/>
            <person name="Zaremba-Niedzwiedzka K."/>
            <person name="Martijn J."/>
            <person name="Lind A.E."/>
            <person name="van Eijk R."/>
            <person name="Schleper C."/>
            <person name="Guy L."/>
            <person name="Ettema T.J."/>
        </authorList>
    </citation>
    <scope>NUCLEOTIDE SEQUENCE</scope>
</reference>
<dbReference type="EMBL" id="LAZR01032347">
    <property type="protein sequence ID" value="KKL51144.1"/>
    <property type="molecule type" value="Genomic_DNA"/>
</dbReference>
<dbReference type="AlphaFoldDB" id="A0A0F9CPM5"/>
<gene>
    <name evidence="2" type="ORF">LCGC14_2298410</name>
</gene>
<comment type="caution">
    <text evidence="2">The sequence shown here is derived from an EMBL/GenBank/DDBJ whole genome shotgun (WGS) entry which is preliminary data.</text>
</comment>